<evidence type="ECO:0000256" key="1">
    <source>
        <dbReference type="SAM" id="Phobius"/>
    </source>
</evidence>
<keyword evidence="3" id="KW-1185">Reference proteome</keyword>
<comment type="caution">
    <text evidence="2">The sequence shown here is derived from an EMBL/GenBank/DDBJ whole genome shotgun (WGS) entry which is preliminary data.</text>
</comment>
<protein>
    <submittedName>
        <fullName evidence="2">Uncharacterized protein</fullName>
    </submittedName>
</protein>
<organism evidence="2 3">
    <name type="scientific">Acidipila rosea</name>
    <dbReference type="NCBI Taxonomy" id="768535"/>
    <lineage>
        <taxon>Bacteria</taxon>
        <taxon>Pseudomonadati</taxon>
        <taxon>Acidobacteriota</taxon>
        <taxon>Terriglobia</taxon>
        <taxon>Terriglobales</taxon>
        <taxon>Acidobacteriaceae</taxon>
        <taxon>Acidipila</taxon>
    </lineage>
</organism>
<feature type="transmembrane region" description="Helical" evidence="1">
    <location>
        <begin position="98"/>
        <end position="121"/>
    </location>
</feature>
<feature type="transmembrane region" description="Helical" evidence="1">
    <location>
        <begin position="133"/>
        <end position="160"/>
    </location>
</feature>
<sequence length="174" mass="18935">MYCSGCGQNIQPGEAVCMRCGRPVTPLPPVGMPVMQGSNGRVHRNIQTMGILWLVWGAWSVLGWLIALPFLTGALGGWGHHWSGYWGPGRGYYGFPHMMWLPPLLTAIVFARAGLAAATGYGLLRRASWARTLAIVTAFLTLVKPITGTILAIYTLWVLVPAPAQQEYDEMAVP</sequence>
<keyword evidence="1" id="KW-0812">Transmembrane</keyword>
<keyword evidence="1" id="KW-1133">Transmembrane helix</keyword>
<evidence type="ECO:0000313" key="2">
    <source>
        <dbReference type="EMBL" id="TCK71961.1"/>
    </source>
</evidence>
<feature type="transmembrane region" description="Helical" evidence="1">
    <location>
        <begin position="51"/>
        <end position="78"/>
    </location>
</feature>
<proteinExistence type="predicted"/>
<keyword evidence="1" id="KW-0472">Membrane</keyword>
<gene>
    <name evidence="2" type="ORF">C7378_2585</name>
</gene>
<reference evidence="2 3" key="1">
    <citation type="submission" date="2019-03" db="EMBL/GenBank/DDBJ databases">
        <title>Genomic Encyclopedia of Type Strains, Phase IV (KMG-IV): sequencing the most valuable type-strain genomes for metagenomic binning, comparative biology and taxonomic classification.</title>
        <authorList>
            <person name="Goeker M."/>
        </authorList>
    </citation>
    <scope>NUCLEOTIDE SEQUENCE [LARGE SCALE GENOMIC DNA]</scope>
    <source>
        <strain evidence="2 3">DSM 103428</strain>
    </source>
</reference>
<name>A0A4V2PV16_9BACT</name>
<dbReference type="AlphaFoldDB" id="A0A4V2PV16"/>
<evidence type="ECO:0000313" key="3">
    <source>
        <dbReference type="Proteomes" id="UP000295210"/>
    </source>
</evidence>
<dbReference type="EMBL" id="SMGK01000004">
    <property type="protein sequence ID" value="TCK71961.1"/>
    <property type="molecule type" value="Genomic_DNA"/>
</dbReference>
<accession>A0A4V2PV16</accession>
<dbReference type="Proteomes" id="UP000295210">
    <property type="component" value="Unassembled WGS sequence"/>
</dbReference>